<dbReference type="PANTHER" id="PTHR10605">
    <property type="entry name" value="HEPARAN SULFATE SULFOTRANSFERASE"/>
    <property type="match status" value="1"/>
</dbReference>
<dbReference type="SUPFAM" id="SSF52540">
    <property type="entry name" value="P-loop containing nucleoside triphosphate hydrolases"/>
    <property type="match status" value="1"/>
</dbReference>
<accession>A0A7S4A786</accession>
<reference evidence="5" key="2">
    <citation type="submission" date="2021-11" db="EMBL/GenBank/DDBJ databases">
        <authorList>
            <consortium name="Genoscope - CEA"/>
            <person name="William W."/>
        </authorList>
    </citation>
    <scope>NUCLEOTIDE SEQUENCE</scope>
</reference>
<proteinExistence type="predicted"/>
<evidence type="ECO:0008006" key="7">
    <source>
        <dbReference type="Google" id="ProtNLM"/>
    </source>
</evidence>
<reference evidence="4" key="1">
    <citation type="submission" date="2021-01" db="EMBL/GenBank/DDBJ databases">
        <authorList>
            <person name="Corre E."/>
            <person name="Pelletier E."/>
            <person name="Niang G."/>
            <person name="Scheremetjew M."/>
            <person name="Finn R."/>
            <person name="Kale V."/>
            <person name="Holt S."/>
            <person name="Cochrane G."/>
            <person name="Meng A."/>
            <person name="Brown T."/>
            <person name="Cohen L."/>
        </authorList>
    </citation>
    <scope>NUCLEOTIDE SEQUENCE</scope>
    <source>
        <strain evidence="4">CCMP1756</strain>
    </source>
</reference>
<name>A0A7S4A786_9STRA</name>
<dbReference type="InterPro" id="IPR037359">
    <property type="entry name" value="NST/OST"/>
</dbReference>
<dbReference type="PANTHER" id="PTHR10605:SF56">
    <property type="entry name" value="BIFUNCTIONAL HEPARAN SULFATE N-DEACETYLASE_N-SULFOTRANSFERASE"/>
    <property type="match status" value="1"/>
</dbReference>
<evidence type="ECO:0000313" key="5">
    <source>
        <dbReference type="EMBL" id="CAH0370345.1"/>
    </source>
</evidence>
<sequence>MPRPRPSALLLAAVATAQHTLRLDPARVRVPTTPLTAELGAEPRDYGPRCHDEPKKRRLRALRYCAPSFLIIGFGRCGTTSLARYLRSHPRLTFGTRKEHFYFSRPEFCDLQHGPNTSPKCHVKAYAKQFPIYKDKPEKDITFDATPLLGGDMGVPASDRTIAWLRSRLPELKLVVLIKSPADRFMSNPNSAAKLARFQASLRRGDNTMPSKLQELLQENCYIDKLERWLAFFPADRFILIKSEDLRDEGKRPTILNEVTEFLGAGPHVYGEALNFLGNYRRASNVTVSPRVRTTLNCLPRLRTCEARLDALIQGGTRLRWCDEARRVAHGMRETQLRRSRVPHMQPTLPPEKRERAGSGWFGRRKL</sequence>
<evidence type="ECO:0000256" key="3">
    <source>
        <dbReference type="SAM" id="MobiDB-lite"/>
    </source>
</evidence>
<gene>
    <name evidence="4" type="ORF">PCAL00307_LOCUS21251</name>
    <name evidence="5" type="ORF">PECAL_3P02240</name>
</gene>
<dbReference type="EMBL" id="HBIW01024640">
    <property type="protein sequence ID" value="CAE0705801.1"/>
    <property type="molecule type" value="Transcribed_RNA"/>
</dbReference>
<dbReference type="EMBL" id="CAKKNE010000003">
    <property type="protein sequence ID" value="CAH0370345.1"/>
    <property type="molecule type" value="Genomic_DNA"/>
</dbReference>
<dbReference type="AlphaFoldDB" id="A0A7S4A786"/>
<evidence type="ECO:0000256" key="2">
    <source>
        <dbReference type="PIRSR" id="PIRSR637359-2"/>
    </source>
</evidence>
<feature type="region of interest" description="Disordered" evidence="3">
    <location>
        <begin position="340"/>
        <end position="367"/>
    </location>
</feature>
<protein>
    <recommendedName>
        <fullName evidence="7">Sulfotransferase domain-containing protein</fullName>
    </recommendedName>
</protein>
<keyword evidence="1" id="KW-0808">Transferase</keyword>
<keyword evidence="6" id="KW-1185">Reference proteome</keyword>
<evidence type="ECO:0000256" key="1">
    <source>
        <dbReference type="ARBA" id="ARBA00022679"/>
    </source>
</evidence>
<dbReference type="Proteomes" id="UP000789595">
    <property type="component" value="Unassembled WGS sequence"/>
</dbReference>
<organism evidence="4">
    <name type="scientific">Pelagomonas calceolata</name>
    <dbReference type="NCBI Taxonomy" id="35677"/>
    <lineage>
        <taxon>Eukaryota</taxon>
        <taxon>Sar</taxon>
        <taxon>Stramenopiles</taxon>
        <taxon>Ochrophyta</taxon>
        <taxon>Pelagophyceae</taxon>
        <taxon>Pelagomonadales</taxon>
        <taxon>Pelagomonadaceae</taxon>
        <taxon>Pelagomonas</taxon>
    </lineage>
</organism>
<evidence type="ECO:0000313" key="6">
    <source>
        <dbReference type="Proteomes" id="UP000789595"/>
    </source>
</evidence>
<dbReference type="InterPro" id="IPR027417">
    <property type="entry name" value="P-loop_NTPase"/>
</dbReference>
<feature type="binding site" evidence="2">
    <location>
        <position position="187"/>
    </location>
    <ligand>
        <name>3'-phosphoadenylyl sulfate</name>
        <dbReference type="ChEBI" id="CHEBI:58339"/>
    </ligand>
</feature>
<dbReference type="Gene3D" id="3.40.50.300">
    <property type="entry name" value="P-loop containing nucleotide triphosphate hydrolases"/>
    <property type="match status" value="1"/>
</dbReference>
<dbReference type="OrthoDB" id="411451at2759"/>
<evidence type="ECO:0000313" key="4">
    <source>
        <dbReference type="EMBL" id="CAE0705801.1"/>
    </source>
</evidence>
<dbReference type="GO" id="GO:0008146">
    <property type="term" value="F:sulfotransferase activity"/>
    <property type="evidence" value="ECO:0007669"/>
    <property type="project" value="InterPro"/>
</dbReference>